<feature type="region of interest" description="Disordered" evidence="1">
    <location>
        <begin position="736"/>
        <end position="769"/>
    </location>
</feature>
<evidence type="ECO:0000313" key="3">
    <source>
        <dbReference type="Proteomes" id="UP000772434"/>
    </source>
</evidence>
<reference evidence="2" key="1">
    <citation type="submission" date="2020-11" db="EMBL/GenBank/DDBJ databases">
        <authorList>
            <consortium name="DOE Joint Genome Institute"/>
            <person name="Ahrendt S."/>
            <person name="Riley R."/>
            <person name="Andreopoulos W."/>
            <person name="Labutti K."/>
            <person name="Pangilinan J."/>
            <person name="Ruiz-Duenas F.J."/>
            <person name="Barrasa J.M."/>
            <person name="Sanchez-Garcia M."/>
            <person name="Camarero S."/>
            <person name="Miyauchi S."/>
            <person name="Serrano A."/>
            <person name="Linde D."/>
            <person name="Babiker R."/>
            <person name="Drula E."/>
            <person name="Ayuso-Fernandez I."/>
            <person name="Pacheco R."/>
            <person name="Padilla G."/>
            <person name="Ferreira P."/>
            <person name="Barriuso J."/>
            <person name="Kellner H."/>
            <person name="Castanera R."/>
            <person name="Alfaro M."/>
            <person name="Ramirez L."/>
            <person name="Pisabarro A.G."/>
            <person name="Kuo A."/>
            <person name="Tritt A."/>
            <person name="Lipzen A."/>
            <person name="He G."/>
            <person name="Yan M."/>
            <person name="Ng V."/>
            <person name="Cullen D."/>
            <person name="Martin F."/>
            <person name="Rosso M.-N."/>
            <person name="Henrissat B."/>
            <person name="Hibbett D."/>
            <person name="Martinez A.T."/>
            <person name="Grigoriev I.V."/>
        </authorList>
    </citation>
    <scope>NUCLEOTIDE SEQUENCE</scope>
    <source>
        <strain evidence="2">AH 40177</strain>
    </source>
</reference>
<keyword evidence="3" id="KW-1185">Reference proteome</keyword>
<accession>A0A9P5U0C9</accession>
<name>A0A9P5U0C9_9AGAR</name>
<protein>
    <submittedName>
        <fullName evidence="2">Uncharacterized protein</fullName>
    </submittedName>
</protein>
<dbReference type="EMBL" id="JADNRY010000211">
    <property type="protein sequence ID" value="KAF9061204.1"/>
    <property type="molecule type" value="Genomic_DNA"/>
</dbReference>
<organism evidence="2 3">
    <name type="scientific">Rhodocollybia butyracea</name>
    <dbReference type="NCBI Taxonomy" id="206335"/>
    <lineage>
        <taxon>Eukaryota</taxon>
        <taxon>Fungi</taxon>
        <taxon>Dikarya</taxon>
        <taxon>Basidiomycota</taxon>
        <taxon>Agaricomycotina</taxon>
        <taxon>Agaricomycetes</taxon>
        <taxon>Agaricomycetidae</taxon>
        <taxon>Agaricales</taxon>
        <taxon>Marasmiineae</taxon>
        <taxon>Omphalotaceae</taxon>
        <taxon>Rhodocollybia</taxon>
    </lineage>
</organism>
<dbReference type="OrthoDB" id="185373at2759"/>
<comment type="caution">
    <text evidence="2">The sequence shown here is derived from an EMBL/GenBank/DDBJ whole genome shotgun (WGS) entry which is preliminary data.</text>
</comment>
<gene>
    <name evidence="2" type="ORF">BDP27DRAFT_1338527</name>
</gene>
<feature type="region of interest" description="Disordered" evidence="1">
    <location>
        <begin position="36"/>
        <end position="63"/>
    </location>
</feature>
<evidence type="ECO:0000313" key="2">
    <source>
        <dbReference type="EMBL" id="KAF9061204.1"/>
    </source>
</evidence>
<dbReference type="AlphaFoldDB" id="A0A9P5U0C9"/>
<sequence>MLAALRLTRLRAGTIAQERNYASFYRRSKTQREEWRRGIQFKSTAGKNGRKRKEEKEKEQARKARTEELKPFGYGLAMVQKGQPSLAEKVLPLLRREERLEIQWAMQPTKIASPWLFHLRIIPIFGFESILSPEYGEYSDFPLMTFYPAALRLLHDLRALHVTIPPSSLFERAAVSGNDFLLWMQYYPPYSYDHALFPLLIPYLRKSPILPEALSELALLLASKGYLAFCVRHLLPRIFKYAPPDFSEDPFELQRLYFTAVRHLVAAGHGVEAVSLFPDPTAESANDIASAIPLRTYDMLLAKPFQRQEPFDGYHRRIEWIKHVVDTKIAQWKQAREGEQSGEPFQAKATSKPCIDWSSLPRALRTLARALLSSDPTHFPSTADLVRFYTHYIYLRASSPTRINALTLLFTRTTRLSVRSGTESASYRAISHLLFAHMVLLFRLASTSYGSAYSQGFKDAGLSETQSLPPIGRPAHRALLRLFHTFFHLQGVPRHHVLEAYSTPEAHFYISTLSSLPTSITFVPLTQPSDKIQRIRRRTTFFPHLFPTSVAYLASTPRALGLLWDELVAYASTNVEKVEEESEKSAENELEQVKRDVQTKLYSDEPPSTTKVEGEFSASNRSIQSHLPIIAECFTPFIVKLMHATYHSRRKPQFALQSPIHSPTHILRTLLSLRLSPTIYHYTEMARWWAWNGEEGQVWVVLERLEGGIKSEDRAGEKEIESGREREKDHRLLRALTNETETEDVSAVNGSESTPLSSPSPRTDTDLPTPDLPLYVSLMRAFLTSPKYRGVRSVLPSYVHRPSDSRSLLNSTTSRFGREWLLRELMLSDGNGKNYDQKEESKSAETRRFFRKAVADWRNLAHLKQRK</sequence>
<feature type="compositionally biased region" description="Low complexity" evidence="1">
    <location>
        <begin position="757"/>
        <end position="769"/>
    </location>
</feature>
<proteinExistence type="predicted"/>
<feature type="compositionally biased region" description="Basic and acidic residues" evidence="1">
    <location>
        <begin position="52"/>
        <end position="63"/>
    </location>
</feature>
<dbReference type="Proteomes" id="UP000772434">
    <property type="component" value="Unassembled WGS sequence"/>
</dbReference>
<evidence type="ECO:0000256" key="1">
    <source>
        <dbReference type="SAM" id="MobiDB-lite"/>
    </source>
</evidence>